<organism evidence="2 3">
    <name type="scientific">Taxus chinensis</name>
    <name type="common">Chinese yew</name>
    <name type="synonym">Taxus wallichiana var. chinensis</name>
    <dbReference type="NCBI Taxonomy" id="29808"/>
    <lineage>
        <taxon>Eukaryota</taxon>
        <taxon>Viridiplantae</taxon>
        <taxon>Streptophyta</taxon>
        <taxon>Embryophyta</taxon>
        <taxon>Tracheophyta</taxon>
        <taxon>Spermatophyta</taxon>
        <taxon>Pinopsida</taxon>
        <taxon>Pinidae</taxon>
        <taxon>Conifers II</taxon>
        <taxon>Cupressales</taxon>
        <taxon>Taxaceae</taxon>
        <taxon>Taxus</taxon>
    </lineage>
</organism>
<feature type="coiled-coil region" evidence="1">
    <location>
        <begin position="16"/>
        <end position="57"/>
    </location>
</feature>
<evidence type="ECO:0000313" key="3">
    <source>
        <dbReference type="Proteomes" id="UP000824469"/>
    </source>
</evidence>
<dbReference type="EMBL" id="JAHRHJ020000011">
    <property type="protein sequence ID" value="KAH9294737.1"/>
    <property type="molecule type" value="Genomic_DNA"/>
</dbReference>
<reference evidence="2 3" key="1">
    <citation type="journal article" date="2021" name="Nat. Plants">
        <title>The Taxus genome provides insights into paclitaxel biosynthesis.</title>
        <authorList>
            <person name="Xiong X."/>
            <person name="Gou J."/>
            <person name="Liao Q."/>
            <person name="Li Y."/>
            <person name="Zhou Q."/>
            <person name="Bi G."/>
            <person name="Li C."/>
            <person name="Du R."/>
            <person name="Wang X."/>
            <person name="Sun T."/>
            <person name="Guo L."/>
            <person name="Liang H."/>
            <person name="Lu P."/>
            <person name="Wu Y."/>
            <person name="Zhang Z."/>
            <person name="Ro D.K."/>
            <person name="Shang Y."/>
            <person name="Huang S."/>
            <person name="Yan J."/>
        </authorList>
    </citation>
    <scope>NUCLEOTIDE SEQUENCE [LARGE SCALE GENOMIC DNA]</scope>
    <source>
        <strain evidence="2">Ta-2019</strain>
    </source>
</reference>
<gene>
    <name evidence="2" type="ORF">KI387_038325</name>
</gene>
<dbReference type="Proteomes" id="UP000824469">
    <property type="component" value="Unassembled WGS sequence"/>
</dbReference>
<keyword evidence="1" id="KW-0175">Coiled coil</keyword>
<feature type="non-terminal residue" evidence="2">
    <location>
        <position position="57"/>
    </location>
</feature>
<keyword evidence="3" id="KW-1185">Reference proteome</keyword>
<accession>A0AA38C660</accession>
<dbReference type="AlphaFoldDB" id="A0AA38C660"/>
<name>A0AA38C660_TAXCH</name>
<evidence type="ECO:0000313" key="2">
    <source>
        <dbReference type="EMBL" id="KAH9294737.1"/>
    </source>
</evidence>
<evidence type="ECO:0000256" key="1">
    <source>
        <dbReference type="SAM" id="Coils"/>
    </source>
</evidence>
<proteinExistence type="predicted"/>
<protein>
    <submittedName>
        <fullName evidence="2">Uncharacterized protein</fullName>
    </submittedName>
</protein>
<sequence>VSVELEARLFGRNDMVKFLEAELEKKEEELEERTKDLKREELISAQLKRELREEKER</sequence>
<comment type="caution">
    <text evidence="2">The sequence shown here is derived from an EMBL/GenBank/DDBJ whole genome shotgun (WGS) entry which is preliminary data.</text>
</comment>
<feature type="non-terminal residue" evidence="2">
    <location>
        <position position="1"/>
    </location>
</feature>